<reference evidence="3" key="1">
    <citation type="submission" date="2019-04" db="EMBL/GenBank/DDBJ databases">
        <title>Friends and foes A comparative genomics studyof 23 Aspergillus species from section Flavi.</title>
        <authorList>
            <consortium name="DOE Joint Genome Institute"/>
            <person name="Kjaerbolling I."/>
            <person name="Vesth T."/>
            <person name="Frisvad J.C."/>
            <person name="Nybo J.L."/>
            <person name="Theobald S."/>
            <person name="Kildgaard S."/>
            <person name="Isbrandt T."/>
            <person name="Kuo A."/>
            <person name="Sato A."/>
            <person name="Lyhne E.K."/>
            <person name="Kogle M.E."/>
            <person name="Wiebenga A."/>
            <person name="Kun R.S."/>
            <person name="Lubbers R.J."/>
            <person name="Makela M.R."/>
            <person name="Barry K."/>
            <person name="Chovatia M."/>
            <person name="Clum A."/>
            <person name="Daum C."/>
            <person name="Haridas S."/>
            <person name="He G."/>
            <person name="LaButti K."/>
            <person name="Lipzen A."/>
            <person name="Mondo S."/>
            <person name="Riley R."/>
            <person name="Salamov A."/>
            <person name="Simmons B.A."/>
            <person name="Magnuson J.K."/>
            <person name="Henrissat B."/>
            <person name="Mortensen U.H."/>
            <person name="Larsen T.O."/>
            <person name="Devries R.P."/>
            <person name="Grigoriev I.V."/>
            <person name="Machida M."/>
            <person name="Baker S.E."/>
            <person name="Andersen M.R."/>
        </authorList>
    </citation>
    <scope>NUCLEOTIDE SEQUENCE [LARGE SCALE GENOMIC DNA]</scope>
    <source>
        <strain evidence="3">CBS 553.77</strain>
    </source>
</reference>
<gene>
    <name evidence="2" type="ORF">BDV28DRAFT_127971</name>
</gene>
<feature type="region of interest" description="Disordered" evidence="1">
    <location>
        <begin position="30"/>
        <end position="51"/>
    </location>
</feature>
<evidence type="ECO:0000313" key="2">
    <source>
        <dbReference type="EMBL" id="KAE8355984.1"/>
    </source>
</evidence>
<evidence type="ECO:0000256" key="1">
    <source>
        <dbReference type="SAM" id="MobiDB-lite"/>
    </source>
</evidence>
<proteinExistence type="predicted"/>
<feature type="compositionally biased region" description="Polar residues" evidence="1">
    <location>
        <begin position="30"/>
        <end position="43"/>
    </location>
</feature>
<protein>
    <submittedName>
        <fullName evidence="2">Uncharacterized protein</fullName>
    </submittedName>
</protein>
<sequence length="51" mass="5504">MTVDGRTTCTVSSWKGSIGCDSVCFGATTGSSLVNSSRQSKQQQLERSKFR</sequence>
<dbReference type="Proteomes" id="UP000327118">
    <property type="component" value="Unassembled WGS sequence"/>
</dbReference>
<dbReference type="EMBL" id="ML739044">
    <property type="protein sequence ID" value="KAE8355984.1"/>
    <property type="molecule type" value="Genomic_DNA"/>
</dbReference>
<evidence type="ECO:0000313" key="3">
    <source>
        <dbReference type="Proteomes" id="UP000327118"/>
    </source>
</evidence>
<name>A0A5N6ZE90_9EURO</name>
<keyword evidence="3" id="KW-1185">Reference proteome</keyword>
<dbReference type="AlphaFoldDB" id="A0A5N6ZE90"/>
<organism evidence="2 3">
    <name type="scientific">Aspergillus coremiiformis</name>
    <dbReference type="NCBI Taxonomy" id="138285"/>
    <lineage>
        <taxon>Eukaryota</taxon>
        <taxon>Fungi</taxon>
        <taxon>Dikarya</taxon>
        <taxon>Ascomycota</taxon>
        <taxon>Pezizomycotina</taxon>
        <taxon>Eurotiomycetes</taxon>
        <taxon>Eurotiomycetidae</taxon>
        <taxon>Eurotiales</taxon>
        <taxon>Aspergillaceae</taxon>
        <taxon>Aspergillus</taxon>
        <taxon>Aspergillus subgen. Circumdati</taxon>
    </lineage>
</organism>
<accession>A0A5N6ZE90</accession>